<reference evidence="3 4" key="1">
    <citation type="submission" date="2024-02" db="EMBL/GenBank/DDBJ databases">
        <authorList>
            <consortium name="ELIXIR-Norway"/>
            <consortium name="Elixir Norway"/>
        </authorList>
    </citation>
    <scope>NUCLEOTIDE SEQUENCE [LARGE SCALE GENOMIC DNA]</scope>
</reference>
<dbReference type="SUPFAM" id="SSF53800">
    <property type="entry name" value="Chelatase"/>
    <property type="match status" value="1"/>
</dbReference>
<keyword evidence="1" id="KW-0479">Metal-binding</keyword>
<gene>
    <name evidence="3" type="ORF">CSSPTR1EN2_LOCUS1210</name>
</gene>
<dbReference type="Proteomes" id="UP001497512">
    <property type="component" value="Chromosome 1"/>
</dbReference>
<evidence type="ECO:0000313" key="3">
    <source>
        <dbReference type="EMBL" id="CAK9191077.1"/>
    </source>
</evidence>
<proteinExistence type="predicted"/>
<dbReference type="Pfam" id="PF01903">
    <property type="entry name" value="CbiX"/>
    <property type="match status" value="1"/>
</dbReference>
<dbReference type="PANTHER" id="PTHR33542">
    <property type="entry name" value="SIROHYDROCHLORIN FERROCHELATASE, CHLOROPLASTIC"/>
    <property type="match status" value="1"/>
</dbReference>
<dbReference type="EMBL" id="OZ019893">
    <property type="protein sequence ID" value="CAK9191077.1"/>
    <property type="molecule type" value="Genomic_DNA"/>
</dbReference>
<dbReference type="CDD" id="cd03416">
    <property type="entry name" value="CbiX_SirB_N"/>
    <property type="match status" value="1"/>
</dbReference>
<keyword evidence="4" id="KW-1185">Reference proteome</keyword>
<sequence length="266" mass="28633">MASCLRSGGTFSVSLSSCCSSVKAQKARQNARVLSCPVVQKNGARISCGLEERYRRCGWGAQGRADRVQCGCGARVLKATLFPGFRNGKGVVVCGINGKSLEAQDLVQAGDAVVIVDHGSRRPESNVMLHEFVELYKQKTGHPIVEPAHMELADPSIGTAFKCCVEQGATRVIICPYFLFPGRHWDKDIPALAAQAAEQNTGVPYVVTAPIGLHELMVRVVEDRMQYCMSHVAGKVAECSMCAGTGRCQQLTSNPRPTMSTNSSNN</sequence>
<accession>A0ABP0TAK4</accession>
<keyword evidence="2" id="KW-0456">Lyase</keyword>
<protein>
    <recommendedName>
        <fullName evidence="5">Sirohydrochlorin ferrochelatase</fullName>
    </recommendedName>
</protein>
<evidence type="ECO:0000256" key="1">
    <source>
        <dbReference type="ARBA" id="ARBA00022723"/>
    </source>
</evidence>
<evidence type="ECO:0000256" key="2">
    <source>
        <dbReference type="ARBA" id="ARBA00023239"/>
    </source>
</evidence>
<evidence type="ECO:0000313" key="4">
    <source>
        <dbReference type="Proteomes" id="UP001497512"/>
    </source>
</evidence>
<dbReference type="InterPro" id="IPR050963">
    <property type="entry name" value="Sirohydro_Cobaltochel/CbiX"/>
</dbReference>
<dbReference type="PANTHER" id="PTHR33542:SF3">
    <property type="entry name" value="SIROHYDROCHLORIN FERROCHELATASE, CHLOROPLASTIC"/>
    <property type="match status" value="1"/>
</dbReference>
<organism evidence="3 4">
    <name type="scientific">Sphagnum troendelagicum</name>
    <dbReference type="NCBI Taxonomy" id="128251"/>
    <lineage>
        <taxon>Eukaryota</taxon>
        <taxon>Viridiplantae</taxon>
        <taxon>Streptophyta</taxon>
        <taxon>Embryophyta</taxon>
        <taxon>Bryophyta</taxon>
        <taxon>Sphagnophytina</taxon>
        <taxon>Sphagnopsida</taxon>
        <taxon>Sphagnales</taxon>
        <taxon>Sphagnaceae</taxon>
        <taxon>Sphagnum</taxon>
    </lineage>
</organism>
<evidence type="ECO:0008006" key="5">
    <source>
        <dbReference type="Google" id="ProtNLM"/>
    </source>
</evidence>
<dbReference type="PROSITE" id="PS51257">
    <property type="entry name" value="PROKAR_LIPOPROTEIN"/>
    <property type="match status" value="1"/>
</dbReference>
<name>A0ABP0TAK4_9BRYO</name>
<dbReference type="InterPro" id="IPR002762">
    <property type="entry name" value="CbiX-like"/>
</dbReference>
<dbReference type="Gene3D" id="3.40.50.1400">
    <property type="match status" value="1"/>
</dbReference>